<feature type="transmembrane region" description="Helical" evidence="1">
    <location>
        <begin position="46"/>
        <end position="71"/>
    </location>
</feature>
<evidence type="ECO:0000313" key="3">
    <source>
        <dbReference type="Proteomes" id="UP001500622"/>
    </source>
</evidence>
<feature type="transmembrane region" description="Helical" evidence="1">
    <location>
        <begin position="128"/>
        <end position="152"/>
    </location>
</feature>
<evidence type="ECO:0008006" key="4">
    <source>
        <dbReference type="Google" id="ProtNLM"/>
    </source>
</evidence>
<evidence type="ECO:0000256" key="1">
    <source>
        <dbReference type="SAM" id="Phobius"/>
    </source>
</evidence>
<evidence type="ECO:0000313" key="2">
    <source>
        <dbReference type="EMBL" id="GAA4431927.1"/>
    </source>
</evidence>
<organism evidence="2 3">
    <name type="scientific">Georgenia halophila</name>
    <dbReference type="NCBI Taxonomy" id="620889"/>
    <lineage>
        <taxon>Bacteria</taxon>
        <taxon>Bacillati</taxon>
        <taxon>Actinomycetota</taxon>
        <taxon>Actinomycetes</taxon>
        <taxon>Micrococcales</taxon>
        <taxon>Bogoriellaceae</taxon>
        <taxon>Georgenia</taxon>
    </lineage>
</organism>
<comment type="caution">
    <text evidence="2">The sequence shown here is derived from an EMBL/GenBank/DDBJ whole genome shotgun (WGS) entry which is preliminary data.</text>
</comment>
<dbReference type="RefSeq" id="WP_345218279.1">
    <property type="nucleotide sequence ID" value="NZ_BAABGN010000013.1"/>
</dbReference>
<keyword evidence="1" id="KW-0812">Transmembrane</keyword>
<proteinExistence type="predicted"/>
<feature type="transmembrane region" description="Helical" evidence="1">
    <location>
        <begin position="83"/>
        <end position="108"/>
    </location>
</feature>
<dbReference type="EMBL" id="BAABGN010000013">
    <property type="protein sequence ID" value="GAA4431927.1"/>
    <property type="molecule type" value="Genomic_DNA"/>
</dbReference>
<keyword evidence="3" id="KW-1185">Reference proteome</keyword>
<keyword evidence="1" id="KW-0472">Membrane</keyword>
<keyword evidence="1" id="KW-1133">Transmembrane helix</keyword>
<name>A0ABP8LNU0_9MICO</name>
<feature type="transmembrane region" description="Helical" evidence="1">
    <location>
        <begin position="7"/>
        <end position="26"/>
    </location>
</feature>
<sequence>MTQHLRILTAVALVATALLSLLWTLLEPPLPAEGLLTALADGGTSVAASGLLFAFAQLLFAVGMVGLGCWLRSASPRLAATGASFGVLGAFGHTLWAGVMLVQIVMAADAANHDVHAALVADLEASLLFLPFSMLGLAGTVLGVLLLSIALWRSRRAPRWAAPALWAFLLVEFVGTSLSDWATYVSGVLYLAAFAALAARIATERADVPTPAPTA</sequence>
<reference evidence="3" key="1">
    <citation type="journal article" date="2019" name="Int. J. Syst. Evol. Microbiol.">
        <title>The Global Catalogue of Microorganisms (GCM) 10K type strain sequencing project: providing services to taxonomists for standard genome sequencing and annotation.</title>
        <authorList>
            <consortium name="The Broad Institute Genomics Platform"/>
            <consortium name="The Broad Institute Genome Sequencing Center for Infectious Disease"/>
            <person name="Wu L."/>
            <person name="Ma J."/>
        </authorList>
    </citation>
    <scope>NUCLEOTIDE SEQUENCE [LARGE SCALE GENOMIC DNA]</scope>
    <source>
        <strain evidence="3">JCM 17810</strain>
    </source>
</reference>
<gene>
    <name evidence="2" type="ORF">GCM10023169_37040</name>
</gene>
<protein>
    <recommendedName>
        <fullName evidence="4">DUF4386 family protein</fullName>
    </recommendedName>
</protein>
<accession>A0ABP8LNU0</accession>
<dbReference type="Proteomes" id="UP001500622">
    <property type="component" value="Unassembled WGS sequence"/>
</dbReference>
<feature type="transmembrane region" description="Helical" evidence="1">
    <location>
        <begin position="159"/>
        <end position="175"/>
    </location>
</feature>